<reference evidence="2 3" key="1">
    <citation type="submission" date="2014-04" db="EMBL/GenBank/DDBJ databases">
        <title>Characterization and application of a salt tolerant electro-active bacterium.</title>
        <authorList>
            <person name="Yang L."/>
            <person name="Wei S."/>
            <person name="Tay Q.X.M."/>
        </authorList>
    </citation>
    <scope>NUCLEOTIDE SEQUENCE [LARGE SCALE GENOMIC DNA]</scope>
    <source>
        <strain evidence="2 3">LY1</strain>
    </source>
</reference>
<dbReference type="OrthoDB" id="9787435at2"/>
<dbReference type="Proteomes" id="UP000027821">
    <property type="component" value="Unassembled WGS sequence"/>
</dbReference>
<dbReference type="Pfam" id="PF08240">
    <property type="entry name" value="ADH_N"/>
    <property type="match status" value="1"/>
</dbReference>
<evidence type="ECO:0000313" key="2">
    <source>
        <dbReference type="EMBL" id="KEO73856.1"/>
    </source>
</evidence>
<protein>
    <submittedName>
        <fullName evidence="2">Alcohol dehydrogenase</fullName>
    </submittedName>
</protein>
<name>A0A074KV44_9BACT</name>
<dbReference type="InterPro" id="IPR013149">
    <property type="entry name" value="ADH-like_C"/>
</dbReference>
<sequence>MKGIILTDENPDKIAVKEVDLGDLGADEVKVRIHAAALNHRDQWCREGRYPNIKNGIILGSDGAGEVVEVGAEVSPIWLGKQVIMNAAMGWGTYQKAQSSDFKIMGMPTHGTLAQYVHIKADRLMIKPDHLNMEEAAGLPLAGVTAYRALFYHGQVSPGDKVLITGFGGGVSQLAAQIALKAGAVVFVTSGIKKKLQVAYQYGVEEGFIYHDPDWADQAKKASGGFDLIVDSAVGDTLDTLIPLLIPGGKLVVYGATLGNPSKVDMRRVFWNQITIQGTTMGSDEDFKKMVEYVNVHKITPIIDSVYPLADAVQAFDKMKEGTQMGKIIIRLL</sequence>
<dbReference type="PANTHER" id="PTHR45033">
    <property type="match status" value="1"/>
</dbReference>
<dbReference type="RefSeq" id="WP_035074067.1">
    <property type="nucleotide sequence ID" value="NZ_JMIH01000018.1"/>
</dbReference>
<dbReference type="AlphaFoldDB" id="A0A074KV44"/>
<comment type="caution">
    <text evidence="2">The sequence shown here is derived from an EMBL/GenBank/DDBJ whole genome shotgun (WGS) entry which is preliminary data.</text>
</comment>
<dbReference type="InterPro" id="IPR020843">
    <property type="entry name" value="ER"/>
</dbReference>
<proteinExistence type="predicted"/>
<gene>
    <name evidence="2" type="ORF">EL17_10160</name>
</gene>
<evidence type="ECO:0000259" key="1">
    <source>
        <dbReference type="SMART" id="SM00829"/>
    </source>
</evidence>
<evidence type="ECO:0000313" key="3">
    <source>
        <dbReference type="Proteomes" id="UP000027821"/>
    </source>
</evidence>
<dbReference type="SUPFAM" id="SSF51735">
    <property type="entry name" value="NAD(P)-binding Rossmann-fold domains"/>
    <property type="match status" value="1"/>
</dbReference>
<dbReference type="PANTHER" id="PTHR45033:SF3">
    <property type="entry name" value="DEHYDROGENASE, PUTATIVE (AFU_ORTHOLOGUE AFUA_2G13270)-RELATED"/>
    <property type="match status" value="1"/>
</dbReference>
<dbReference type="InterPro" id="IPR011032">
    <property type="entry name" value="GroES-like_sf"/>
</dbReference>
<dbReference type="InterPro" id="IPR036291">
    <property type="entry name" value="NAD(P)-bd_dom_sf"/>
</dbReference>
<dbReference type="InterPro" id="IPR013154">
    <property type="entry name" value="ADH-like_N"/>
</dbReference>
<accession>A0A074KV44</accession>
<dbReference type="EMBL" id="JMIH01000018">
    <property type="protein sequence ID" value="KEO73856.1"/>
    <property type="molecule type" value="Genomic_DNA"/>
</dbReference>
<dbReference type="GO" id="GO:0016491">
    <property type="term" value="F:oxidoreductase activity"/>
    <property type="evidence" value="ECO:0007669"/>
    <property type="project" value="InterPro"/>
</dbReference>
<dbReference type="SMART" id="SM00829">
    <property type="entry name" value="PKS_ER"/>
    <property type="match status" value="1"/>
</dbReference>
<dbReference type="SUPFAM" id="SSF50129">
    <property type="entry name" value="GroES-like"/>
    <property type="match status" value="1"/>
</dbReference>
<dbReference type="Gene3D" id="3.90.180.10">
    <property type="entry name" value="Medium-chain alcohol dehydrogenases, catalytic domain"/>
    <property type="match status" value="1"/>
</dbReference>
<dbReference type="InterPro" id="IPR052711">
    <property type="entry name" value="Zinc_ADH-like"/>
</dbReference>
<organism evidence="2 3">
    <name type="scientific">Anditalea andensis</name>
    <dbReference type="NCBI Taxonomy" id="1048983"/>
    <lineage>
        <taxon>Bacteria</taxon>
        <taxon>Pseudomonadati</taxon>
        <taxon>Bacteroidota</taxon>
        <taxon>Cytophagia</taxon>
        <taxon>Cytophagales</taxon>
        <taxon>Cytophagaceae</taxon>
        <taxon>Anditalea</taxon>
    </lineage>
</organism>
<dbReference type="STRING" id="1048983.EL17_10160"/>
<feature type="domain" description="Enoyl reductase (ER)" evidence="1">
    <location>
        <begin position="9"/>
        <end position="330"/>
    </location>
</feature>
<dbReference type="Gene3D" id="3.40.50.720">
    <property type="entry name" value="NAD(P)-binding Rossmann-like Domain"/>
    <property type="match status" value="1"/>
</dbReference>
<dbReference type="Pfam" id="PF00107">
    <property type="entry name" value="ADH_zinc_N"/>
    <property type="match status" value="1"/>
</dbReference>
<keyword evidence="3" id="KW-1185">Reference proteome</keyword>
<dbReference type="eggNOG" id="COG0604">
    <property type="taxonomic scope" value="Bacteria"/>
</dbReference>